<dbReference type="GO" id="GO:0106300">
    <property type="term" value="P:protein-DNA covalent cross-linking repair"/>
    <property type="evidence" value="ECO:0007669"/>
    <property type="project" value="InterPro"/>
</dbReference>
<dbReference type="STRING" id="262209.AWH69_14675"/>
<dbReference type="GO" id="GO:0016829">
    <property type="term" value="F:lyase activity"/>
    <property type="evidence" value="ECO:0007669"/>
    <property type="project" value="UniProtKB-KW"/>
</dbReference>
<keyword evidence="7" id="KW-0456">Lyase</keyword>
<organism evidence="10 11">
    <name type="scientific">Janibacter melonis</name>
    <dbReference type="NCBI Taxonomy" id="262209"/>
    <lineage>
        <taxon>Bacteria</taxon>
        <taxon>Bacillati</taxon>
        <taxon>Actinomycetota</taxon>
        <taxon>Actinomycetes</taxon>
        <taxon>Micrococcales</taxon>
        <taxon>Intrasporangiaceae</taxon>
        <taxon>Janibacter</taxon>
    </lineage>
</organism>
<evidence type="ECO:0000256" key="7">
    <source>
        <dbReference type="ARBA" id="ARBA00023239"/>
    </source>
</evidence>
<comment type="similarity">
    <text evidence="1 8">Belongs to the SOS response-associated peptidase family.</text>
</comment>
<evidence type="ECO:0000256" key="3">
    <source>
        <dbReference type="ARBA" id="ARBA00022763"/>
    </source>
</evidence>
<evidence type="ECO:0000313" key="10">
    <source>
        <dbReference type="EMBL" id="OAB86555.1"/>
    </source>
</evidence>
<reference evidence="10 11" key="1">
    <citation type="submission" date="2016-01" db="EMBL/GenBank/DDBJ databases">
        <title>Janibacter melonis strain CD11_4 genome sequencing and assembly.</title>
        <authorList>
            <person name="Nair G.R."/>
            <person name="Kaur G."/>
            <person name="Chander A.M."/>
            <person name="Mayilraj S."/>
        </authorList>
    </citation>
    <scope>NUCLEOTIDE SEQUENCE [LARGE SCALE GENOMIC DNA]</scope>
    <source>
        <strain evidence="10 11">CD11-4</strain>
    </source>
</reference>
<evidence type="ECO:0000256" key="6">
    <source>
        <dbReference type="ARBA" id="ARBA00023125"/>
    </source>
</evidence>
<keyword evidence="5" id="KW-0190">Covalent protein-DNA linkage</keyword>
<feature type="region of interest" description="Disordered" evidence="9">
    <location>
        <begin position="25"/>
        <end position="48"/>
    </location>
</feature>
<dbReference type="GO" id="GO:0008233">
    <property type="term" value="F:peptidase activity"/>
    <property type="evidence" value="ECO:0007669"/>
    <property type="project" value="UniProtKB-KW"/>
</dbReference>
<dbReference type="AlphaFoldDB" id="A0A176QA54"/>
<proteinExistence type="inferred from homology"/>
<gene>
    <name evidence="10" type="ORF">AWH69_14675</name>
</gene>
<evidence type="ECO:0000256" key="2">
    <source>
        <dbReference type="ARBA" id="ARBA00022670"/>
    </source>
</evidence>
<keyword evidence="4 8" id="KW-0378">Hydrolase</keyword>
<evidence type="ECO:0000256" key="9">
    <source>
        <dbReference type="SAM" id="MobiDB-lite"/>
    </source>
</evidence>
<dbReference type="GO" id="GO:0003697">
    <property type="term" value="F:single-stranded DNA binding"/>
    <property type="evidence" value="ECO:0007669"/>
    <property type="project" value="InterPro"/>
</dbReference>
<evidence type="ECO:0000256" key="1">
    <source>
        <dbReference type="ARBA" id="ARBA00008136"/>
    </source>
</evidence>
<dbReference type="Proteomes" id="UP000076976">
    <property type="component" value="Unassembled WGS sequence"/>
</dbReference>
<keyword evidence="3" id="KW-0227">DNA damage</keyword>
<evidence type="ECO:0000256" key="8">
    <source>
        <dbReference type="RuleBase" id="RU364100"/>
    </source>
</evidence>
<keyword evidence="2 8" id="KW-0645">Protease</keyword>
<accession>A0A176QA54</accession>
<dbReference type="EC" id="3.4.-.-" evidence="8"/>
<dbReference type="Pfam" id="PF02586">
    <property type="entry name" value="SRAP"/>
    <property type="match status" value="1"/>
</dbReference>
<dbReference type="InterPro" id="IPR003738">
    <property type="entry name" value="SRAP"/>
</dbReference>
<dbReference type="PANTHER" id="PTHR13604">
    <property type="entry name" value="DC12-RELATED"/>
    <property type="match status" value="1"/>
</dbReference>
<evidence type="ECO:0000256" key="5">
    <source>
        <dbReference type="ARBA" id="ARBA00023124"/>
    </source>
</evidence>
<evidence type="ECO:0000256" key="4">
    <source>
        <dbReference type="ARBA" id="ARBA00022801"/>
    </source>
</evidence>
<protein>
    <recommendedName>
        <fullName evidence="8">Abasic site processing protein</fullName>
        <ecNumber evidence="8">3.4.-.-</ecNumber>
    </recommendedName>
</protein>
<dbReference type="SUPFAM" id="SSF143081">
    <property type="entry name" value="BB1717-like"/>
    <property type="match status" value="1"/>
</dbReference>
<keyword evidence="11" id="KW-1185">Reference proteome</keyword>
<name>A0A176QA54_9MICO</name>
<dbReference type="RefSeq" id="WP_068277527.1">
    <property type="nucleotide sequence ID" value="NZ_LQZG01000004.1"/>
</dbReference>
<dbReference type="PANTHER" id="PTHR13604:SF0">
    <property type="entry name" value="ABASIC SITE PROCESSING PROTEIN HMCES"/>
    <property type="match status" value="1"/>
</dbReference>
<dbReference type="EMBL" id="LQZG01000004">
    <property type="protein sequence ID" value="OAB86555.1"/>
    <property type="molecule type" value="Genomic_DNA"/>
</dbReference>
<keyword evidence="6" id="KW-0238">DNA-binding</keyword>
<dbReference type="Gene3D" id="3.90.1680.10">
    <property type="entry name" value="SOS response associated peptidase-like"/>
    <property type="match status" value="1"/>
</dbReference>
<dbReference type="GO" id="GO:0006508">
    <property type="term" value="P:proteolysis"/>
    <property type="evidence" value="ECO:0007669"/>
    <property type="project" value="UniProtKB-KW"/>
</dbReference>
<dbReference type="InterPro" id="IPR036590">
    <property type="entry name" value="SRAP-like"/>
</dbReference>
<evidence type="ECO:0000313" key="11">
    <source>
        <dbReference type="Proteomes" id="UP000076976"/>
    </source>
</evidence>
<sequence>MCGRYAASAEMEEIVAALQVELDRTAEPSRSVLKNPQQPPPGTPDWNVAPTKQARVVLTRAVREEDGTKGEPARQLRLMTWGLVPSWSKDPSVGIRMINARAETALEKSAYAKAATSRRCLVPADGWYEWQRSPVALDAKGKPRKQPFYIHRGDDAPLTLAGLYEFWRDPGVADPDDPAAWLTTFAVVTTAADPGMDRIHDRQPLVLDPDVWDDWLDPHLTDPGHVQEMLDISLPGRLAAHPVSTAVNGSAGNGPGLVEPVPTAQLVGVVDPETGEVIGG</sequence>
<comment type="caution">
    <text evidence="10">The sequence shown here is derived from an EMBL/GenBank/DDBJ whole genome shotgun (WGS) entry which is preliminary data.</text>
</comment>